<accession>A0AA38MEA0</accession>
<comment type="caution">
    <text evidence="1">The sequence shown here is derived from an EMBL/GenBank/DDBJ whole genome shotgun (WGS) entry which is preliminary data.</text>
</comment>
<dbReference type="EMBL" id="JALNTZ010000004">
    <property type="protein sequence ID" value="KAJ3653182.1"/>
    <property type="molecule type" value="Genomic_DNA"/>
</dbReference>
<dbReference type="Proteomes" id="UP001168821">
    <property type="component" value="Unassembled WGS sequence"/>
</dbReference>
<keyword evidence="2" id="KW-1185">Reference proteome</keyword>
<protein>
    <recommendedName>
        <fullName evidence="3">Tc1-like transposase DDE domain-containing protein</fullName>
    </recommendedName>
</protein>
<dbReference type="Gene3D" id="3.30.420.10">
    <property type="entry name" value="Ribonuclease H-like superfamily/Ribonuclease H"/>
    <property type="match status" value="1"/>
</dbReference>
<evidence type="ECO:0000313" key="2">
    <source>
        <dbReference type="Proteomes" id="UP001168821"/>
    </source>
</evidence>
<proteinExistence type="predicted"/>
<dbReference type="GO" id="GO:0003676">
    <property type="term" value="F:nucleic acid binding"/>
    <property type="evidence" value="ECO:0007669"/>
    <property type="project" value="InterPro"/>
</dbReference>
<dbReference type="InterPro" id="IPR036397">
    <property type="entry name" value="RNaseH_sf"/>
</dbReference>
<dbReference type="AlphaFoldDB" id="A0AA38MEA0"/>
<evidence type="ECO:0008006" key="3">
    <source>
        <dbReference type="Google" id="ProtNLM"/>
    </source>
</evidence>
<gene>
    <name evidence="1" type="ORF">Zmor_012446</name>
</gene>
<reference evidence="1" key="1">
    <citation type="journal article" date="2023" name="G3 (Bethesda)">
        <title>Whole genome assemblies of Zophobas morio and Tenebrio molitor.</title>
        <authorList>
            <person name="Kaur S."/>
            <person name="Stinson S.A."/>
            <person name="diCenzo G.C."/>
        </authorList>
    </citation>
    <scope>NUCLEOTIDE SEQUENCE</scope>
    <source>
        <strain evidence="1">QUZm001</strain>
    </source>
</reference>
<name>A0AA38MEA0_9CUCU</name>
<evidence type="ECO:0000313" key="1">
    <source>
        <dbReference type="EMBL" id="KAJ3653182.1"/>
    </source>
</evidence>
<sequence length="179" mass="20729">MIALLRQNTIPHNPQDIESELYNFVKLYKTKTPDYRFDKILKGHGHDILRLPPYSPEFNPSENIYVDHSPDDEDDIFMKVCDAYEARVEAEKRRGKEARYLPREKNNLLASTQFQLSPSGRGTSVAVGLKMPTGDVVCRIYNQAETAFCEFDQREFVEFSNKMMKMVPQIRNPVSGRHV</sequence>
<organism evidence="1 2">
    <name type="scientific">Zophobas morio</name>
    <dbReference type="NCBI Taxonomy" id="2755281"/>
    <lineage>
        <taxon>Eukaryota</taxon>
        <taxon>Metazoa</taxon>
        <taxon>Ecdysozoa</taxon>
        <taxon>Arthropoda</taxon>
        <taxon>Hexapoda</taxon>
        <taxon>Insecta</taxon>
        <taxon>Pterygota</taxon>
        <taxon>Neoptera</taxon>
        <taxon>Endopterygota</taxon>
        <taxon>Coleoptera</taxon>
        <taxon>Polyphaga</taxon>
        <taxon>Cucujiformia</taxon>
        <taxon>Tenebrionidae</taxon>
        <taxon>Zophobas</taxon>
    </lineage>
</organism>